<sequence>MSSYSRFHSNFALTITFSGSQCQQQRQSLSYTYFLYMFNLLSCNNTANKNASVNVYRKFQILDCLYQYSLLTC</sequence>
<dbReference type="EMBL" id="JBJJXI010000096">
    <property type="protein sequence ID" value="KAL3393638.1"/>
    <property type="molecule type" value="Genomic_DNA"/>
</dbReference>
<comment type="caution">
    <text evidence="1">The sequence shown here is derived from an EMBL/GenBank/DDBJ whole genome shotgun (WGS) entry which is preliminary data.</text>
</comment>
<evidence type="ECO:0000313" key="1">
    <source>
        <dbReference type="EMBL" id="KAL3393638.1"/>
    </source>
</evidence>
<dbReference type="Proteomes" id="UP001627154">
    <property type="component" value="Unassembled WGS sequence"/>
</dbReference>
<organism evidence="1 2">
    <name type="scientific">Trichogramma kaykai</name>
    <dbReference type="NCBI Taxonomy" id="54128"/>
    <lineage>
        <taxon>Eukaryota</taxon>
        <taxon>Metazoa</taxon>
        <taxon>Ecdysozoa</taxon>
        <taxon>Arthropoda</taxon>
        <taxon>Hexapoda</taxon>
        <taxon>Insecta</taxon>
        <taxon>Pterygota</taxon>
        <taxon>Neoptera</taxon>
        <taxon>Endopterygota</taxon>
        <taxon>Hymenoptera</taxon>
        <taxon>Apocrita</taxon>
        <taxon>Proctotrupomorpha</taxon>
        <taxon>Chalcidoidea</taxon>
        <taxon>Trichogrammatidae</taxon>
        <taxon>Trichogramma</taxon>
    </lineage>
</organism>
<gene>
    <name evidence="1" type="ORF">TKK_011911</name>
</gene>
<accession>A0ABD2WKL7</accession>
<name>A0ABD2WKL7_9HYME</name>
<evidence type="ECO:0000313" key="2">
    <source>
        <dbReference type="Proteomes" id="UP001627154"/>
    </source>
</evidence>
<keyword evidence="2" id="KW-1185">Reference proteome</keyword>
<reference evidence="1 2" key="1">
    <citation type="journal article" date="2024" name="bioRxiv">
        <title>A reference genome for Trichogramma kaykai: A tiny desert-dwelling parasitoid wasp with competing sex-ratio distorters.</title>
        <authorList>
            <person name="Culotta J."/>
            <person name="Lindsey A.R."/>
        </authorList>
    </citation>
    <scope>NUCLEOTIDE SEQUENCE [LARGE SCALE GENOMIC DNA]</scope>
    <source>
        <strain evidence="1 2">KSX58</strain>
    </source>
</reference>
<proteinExistence type="predicted"/>
<dbReference type="AlphaFoldDB" id="A0ABD2WKL7"/>
<protein>
    <submittedName>
        <fullName evidence="1">Uncharacterized protein</fullName>
    </submittedName>
</protein>